<dbReference type="Gene3D" id="3.40.50.12780">
    <property type="entry name" value="N-terminal domain of ligase-like"/>
    <property type="match status" value="1"/>
</dbReference>
<dbReference type="InterPro" id="IPR020845">
    <property type="entry name" value="AMP-binding_CS"/>
</dbReference>
<dbReference type="Pfam" id="PF00501">
    <property type="entry name" value="AMP-binding"/>
    <property type="match status" value="1"/>
</dbReference>
<accession>A0ABM8PWK9</accession>
<dbReference type="PROSITE" id="PS00455">
    <property type="entry name" value="AMP_BINDING"/>
    <property type="match status" value="1"/>
</dbReference>
<dbReference type="InterPro" id="IPR000873">
    <property type="entry name" value="AMP-dep_synth/lig_dom"/>
</dbReference>
<proteinExistence type="predicted"/>
<dbReference type="Proteomes" id="UP000606921">
    <property type="component" value="Unassembled WGS sequence"/>
</dbReference>
<dbReference type="InterPro" id="IPR025110">
    <property type="entry name" value="AMP-bd_C"/>
</dbReference>
<dbReference type="InterPro" id="IPR042099">
    <property type="entry name" value="ANL_N_sf"/>
</dbReference>
<feature type="domain" description="AMP-binding enzyme C-terminal" evidence="3">
    <location>
        <begin position="381"/>
        <end position="456"/>
    </location>
</feature>
<evidence type="ECO:0000313" key="5">
    <source>
        <dbReference type="Proteomes" id="UP000606921"/>
    </source>
</evidence>
<evidence type="ECO:0000256" key="1">
    <source>
        <dbReference type="ARBA" id="ARBA00022723"/>
    </source>
</evidence>
<dbReference type="PANTHER" id="PTHR43767:SF1">
    <property type="entry name" value="NONRIBOSOMAL PEPTIDE SYNTHASE PES1 (EUROFUNG)-RELATED"/>
    <property type="match status" value="1"/>
</dbReference>
<sequence length="474" mass="50558">MDAGAEPGDRVVLLLENDIEAPLSFFAVWKAGAVACPLYPSMKAEKLATILTSIKPAAVIVHARHLAAVRSAIAIARIEATVIAGQMPQSPEPGVLRFEDLLRAASSQVLPALHDDQALALLIHTSGSTGRPKGVMLSHANVDAACQSIIGYLENTSEDVVLSVLPLSFGYGITQMVTMASVGGTLVLEKSFAFPRKILDRLAEEKATGFPLVPAMAALLAGMKDLPAEALPALRYVTSAAAALPPALSARLRQLLPDSKIVVMYGQTECLRVSFLDPIDLASRPTSVGKAIPGTHAFVMGEDGEPSPPGEIGELVVEGPHVMAGYWGDEAASLRCLEPIETGRRLRTGDLFKADAEGFLYFVSRKDDIIKTRGEKVSPQEVERVLYAVPGVREAAVTGADDPIFGQVVRAHVALDAGCTLSERDIIRHCTSQLEDYMVPKTVEFRDALPRTTTGKIRMTAGADAVEPQRENAV</sequence>
<feature type="domain" description="AMP-dependent synthetase/ligase" evidence="2">
    <location>
        <begin position="3"/>
        <end position="327"/>
    </location>
</feature>
<gene>
    <name evidence="4" type="ORF">REJC140_01861</name>
</gene>
<dbReference type="InterPro" id="IPR050237">
    <property type="entry name" value="ATP-dep_AMP-bd_enzyme"/>
</dbReference>
<evidence type="ECO:0000259" key="2">
    <source>
        <dbReference type="Pfam" id="PF00501"/>
    </source>
</evidence>
<evidence type="ECO:0000313" key="4">
    <source>
        <dbReference type="EMBL" id="CAD7052370.1"/>
    </source>
</evidence>
<comment type="caution">
    <text evidence="4">The sequence shown here is derived from an EMBL/GenBank/DDBJ whole genome shotgun (WGS) entry which is preliminary data.</text>
</comment>
<dbReference type="SUPFAM" id="SSF56801">
    <property type="entry name" value="Acetyl-CoA synthetase-like"/>
    <property type="match status" value="1"/>
</dbReference>
<dbReference type="Pfam" id="PF13193">
    <property type="entry name" value="AMP-binding_C"/>
    <property type="match status" value="1"/>
</dbReference>
<evidence type="ECO:0000259" key="3">
    <source>
        <dbReference type="Pfam" id="PF13193"/>
    </source>
</evidence>
<dbReference type="Gene3D" id="3.30.300.30">
    <property type="match status" value="1"/>
</dbReference>
<organism evidence="4 5">
    <name type="scientific">Pseudorhizobium endolithicum</name>
    <dbReference type="NCBI Taxonomy" id="1191678"/>
    <lineage>
        <taxon>Bacteria</taxon>
        <taxon>Pseudomonadati</taxon>
        <taxon>Pseudomonadota</taxon>
        <taxon>Alphaproteobacteria</taxon>
        <taxon>Hyphomicrobiales</taxon>
        <taxon>Rhizobiaceae</taxon>
        <taxon>Rhizobium/Agrobacterium group</taxon>
        <taxon>Pseudorhizobium</taxon>
    </lineage>
</organism>
<dbReference type="EMBL" id="CABFWF030000015">
    <property type="protein sequence ID" value="CAD7052370.1"/>
    <property type="molecule type" value="Genomic_DNA"/>
</dbReference>
<protein>
    <submittedName>
        <fullName evidence="4">AMP-dependent synthetase</fullName>
    </submittedName>
</protein>
<name>A0ABM8PWK9_9HYPH</name>
<dbReference type="InterPro" id="IPR045851">
    <property type="entry name" value="AMP-bd_C_sf"/>
</dbReference>
<keyword evidence="5" id="KW-1185">Reference proteome</keyword>
<reference evidence="4 5" key="1">
    <citation type="submission" date="2020-11" db="EMBL/GenBank/DDBJ databases">
        <authorList>
            <person name="Lassalle F."/>
        </authorList>
    </citation>
    <scope>NUCLEOTIDE SEQUENCE [LARGE SCALE GENOMIC DNA]</scope>
    <source>
        <strain evidence="4 5">JC140</strain>
    </source>
</reference>
<keyword evidence="1" id="KW-0479">Metal-binding</keyword>
<dbReference type="PANTHER" id="PTHR43767">
    <property type="entry name" value="LONG-CHAIN-FATTY-ACID--COA LIGASE"/>
    <property type="match status" value="1"/>
</dbReference>